<name>A0ABS0CUN7_9NOCA</name>
<organism evidence="1 2">
    <name type="scientific">Nocardia amamiensis</name>
    <dbReference type="NCBI Taxonomy" id="404578"/>
    <lineage>
        <taxon>Bacteria</taxon>
        <taxon>Bacillati</taxon>
        <taxon>Actinomycetota</taxon>
        <taxon>Actinomycetes</taxon>
        <taxon>Mycobacteriales</taxon>
        <taxon>Nocardiaceae</taxon>
        <taxon>Nocardia</taxon>
    </lineage>
</organism>
<evidence type="ECO:0008006" key="3">
    <source>
        <dbReference type="Google" id="ProtNLM"/>
    </source>
</evidence>
<keyword evidence="2" id="KW-1185">Reference proteome</keyword>
<dbReference type="Proteomes" id="UP000702209">
    <property type="component" value="Unassembled WGS sequence"/>
</dbReference>
<dbReference type="Gene3D" id="3.30.530.20">
    <property type="match status" value="1"/>
</dbReference>
<sequence length="230" mass="25905">MKGEFVLASAATAGGAALVYARLVRPRLWRWGASDEEVAGPFPGAEWVPGGARGVTMAVTIGAPPDRVWPWLVQLGGDRAGWYSWDHLDNAGVSSAHEVHPEWQDRAVGDRLKFRAPGIGIVDSYEIAILEPNRFLGLYWLSDLQGHVLDPKQPRPGAYMEGLWCFQLKELEGGRTRLVIGGYQATRPRWLERFYNFWVYVPVVWIMQARMMAVLKRNVERAARNSCSQR</sequence>
<dbReference type="RefSeq" id="WP_195131565.1">
    <property type="nucleotide sequence ID" value="NZ_JADLQX010000017.1"/>
</dbReference>
<dbReference type="InterPro" id="IPR023393">
    <property type="entry name" value="START-like_dom_sf"/>
</dbReference>
<proteinExistence type="predicted"/>
<accession>A0ABS0CUN7</accession>
<dbReference type="EMBL" id="JADLQX010000017">
    <property type="protein sequence ID" value="MBF6300325.1"/>
    <property type="molecule type" value="Genomic_DNA"/>
</dbReference>
<comment type="caution">
    <text evidence="1">The sequence shown here is derived from an EMBL/GenBank/DDBJ whole genome shotgun (WGS) entry which is preliminary data.</text>
</comment>
<dbReference type="SUPFAM" id="SSF55961">
    <property type="entry name" value="Bet v1-like"/>
    <property type="match status" value="1"/>
</dbReference>
<reference evidence="1 2" key="1">
    <citation type="submission" date="2020-10" db="EMBL/GenBank/DDBJ databases">
        <title>Identification of Nocardia species via Next-generation sequencing and recognition of intraspecies genetic diversity.</title>
        <authorList>
            <person name="Li P."/>
            <person name="Li P."/>
            <person name="Lu B."/>
        </authorList>
    </citation>
    <scope>NUCLEOTIDE SEQUENCE [LARGE SCALE GENOMIC DNA]</scope>
    <source>
        <strain evidence="1 2">BJ06-0157</strain>
    </source>
</reference>
<evidence type="ECO:0000313" key="1">
    <source>
        <dbReference type="EMBL" id="MBF6300325.1"/>
    </source>
</evidence>
<gene>
    <name evidence="1" type="ORF">IU459_22675</name>
</gene>
<evidence type="ECO:0000313" key="2">
    <source>
        <dbReference type="Proteomes" id="UP000702209"/>
    </source>
</evidence>
<protein>
    <recommendedName>
        <fullName evidence="3">SRPBCC family protein</fullName>
    </recommendedName>
</protein>